<reference evidence="2" key="1">
    <citation type="journal article" date="2017" name="Nat. Ecol. Evol.">
        <title>Genome expansion and lineage-specific genetic innovations in the forest pathogenic fungi Armillaria.</title>
        <authorList>
            <person name="Sipos G."/>
            <person name="Prasanna A.N."/>
            <person name="Walter M.C."/>
            <person name="O'Connor E."/>
            <person name="Balint B."/>
            <person name="Krizsan K."/>
            <person name="Kiss B."/>
            <person name="Hess J."/>
            <person name="Varga T."/>
            <person name="Slot J."/>
            <person name="Riley R."/>
            <person name="Boka B."/>
            <person name="Rigling D."/>
            <person name="Barry K."/>
            <person name="Lee J."/>
            <person name="Mihaltcheva S."/>
            <person name="LaButti K."/>
            <person name="Lipzen A."/>
            <person name="Waldron R."/>
            <person name="Moloney N.M."/>
            <person name="Sperisen C."/>
            <person name="Kredics L."/>
            <person name="Vagvoelgyi C."/>
            <person name="Patrignani A."/>
            <person name="Fitzpatrick D."/>
            <person name="Nagy I."/>
            <person name="Doyle S."/>
            <person name="Anderson J.B."/>
            <person name="Grigoriev I.V."/>
            <person name="Gueldener U."/>
            <person name="Muensterkoetter M."/>
            <person name="Nagy L.G."/>
        </authorList>
    </citation>
    <scope>NUCLEOTIDE SEQUENCE [LARGE SCALE GENOMIC DNA]</scope>
    <source>
        <strain evidence="2">C18/9</strain>
    </source>
</reference>
<name>A0A284R4M0_ARMOS</name>
<protein>
    <submittedName>
        <fullName evidence="1">Uncharacterized protein</fullName>
    </submittedName>
</protein>
<sequence length="164" mass="18460">MSTLLPGLKKVGNRICNLLIVNINTLYPSTMTIDIALFPSLVSITLDAIQSKVTVLRDALKMIPVITSLQFCQIVYRVDGLYKEETEAAWRDIGRILSDEHLQSLKHVWTITYLLSVLPWDHVQSLKDLIMASICQASRSLRLRVIGVHHHPFKLIGGGNIVEM</sequence>
<keyword evidence="2" id="KW-1185">Reference proteome</keyword>
<proteinExistence type="predicted"/>
<evidence type="ECO:0000313" key="2">
    <source>
        <dbReference type="Proteomes" id="UP000219338"/>
    </source>
</evidence>
<gene>
    <name evidence="1" type="ORF">ARMOST_07013</name>
</gene>
<accession>A0A284R4M0</accession>
<dbReference type="Proteomes" id="UP000219338">
    <property type="component" value="Unassembled WGS sequence"/>
</dbReference>
<evidence type="ECO:0000313" key="1">
    <source>
        <dbReference type="EMBL" id="SJL03656.1"/>
    </source>
</evidence>
<organism evidence="1 2">
    <name type="scientific">Armillaria ostoyae</name>
    <name type="common">Armillaria root rot fungus</name>
    <dbReference type="NCBI Taxonomy" id="47428"/>
    <lineage>
        <taxon>Eukaryota</taxon>
        <taxon>Fungi</taxon>
        <taxon>Dikarya</taxon>
        <taxon>Basidiomycota</taxon>
        <taxon>Agaricomycotina</taxon>
        <taxon>Agaricomycetes</taxon>
        <taxon>Agaricomycetidae</taxon>
        <taxon>Agaricales</taxon>
        <taxon>Marasmiineae</taxon>
        <taxon>Physalacriaceae</taxon>
        <taxon>Armillaria</taxon>
    </lineage>
</organism>
<dbReference type="EMBL" id="FUEG01000004">
    <property type="protein sequence ID" value="SJL03656.1"/>
    <property type="molecule type" value="Genomic_DNA"/>
</dbReference>
<dbReference type="AlphaFoldDB" id="A0A284R4M0"/>